<dbReference type="InterPro" id="IPR025889">
    <property type="entry name" value="GSP17M-like_dom"/>
</dbReference>
<dbReference type="RefSeq" id="WP_191691550.1">
    <property type="nucleotide sequence ID" value="NZ_JACSQY010000012.1"/>
</dbReference>
<evidence type="ECO:0000259" key="1">
    <source>
        <dbReference type="Pfam" id="PF11181"/>
    </source>
</evidence>
<proteinExistence type="predicted"/>
<dbReference type="Proteomes" id="UP000659496">
    <property type="component" value="Unassembled WGS sequence"/>
</dbReference>
<comment type="caution">
    <text evidence="2">The sequence shown here is derived from an EMBL/GenBank/DDBJ whole genome shotgun (WGS) entry which is preliminary data.</text>
</comment>
<keyword evidence="3" id="KW-1185">Reference proteome</keyword>
<evidence type="ECO:0000313" key="3">
    <source>
        <dbReference type="Proteomes" id="UP000659496"/>
    </source>
</evidence>
<dbReference type="EMBL" id="JACSQY010000012">
    <property type="protein sequence ID" value="MBD7909402.1"/>
    <property type="molecule type" value="Genomic_DNA"/>
</dbReference>
<accession>A0ABR8PML3</accession>
<name>A0ABR8PML3_9BACL</name>
<feature type="domain" description="General stress protein 17M-like" evidence="1">
    <location>
        <begin position="5"/>
        <end position="98"/>
    </location>
</feature>
<protein>
    <submittedName>
        <fullName evidence="2">General stress protein</fullName>
    </submittedName>
</protein>
<dbReference type="Pfam" id="PF11181">
    <property type="entry name" value="YflT"/>
    <property type="match status" value="1"/>
</dbReference>
<sequence length="162" mass="18682">MNREFAGVFHSENELLDKIHELHENGIAEENMYVVTKDKEDVSIVRGRTDAEIQNVDATWWDRFTAFLSDEQPARKALTQMDLTQDEADRYLSVVENGAFLLYVDKGDFWDMSNHDHGDLTSPVTEKMDMEGYILPQNSDVMQKERLVEKRDAQGQSIRPGN</sequence>
<reference evidence="2 3" key="1">
    <citation type="submission" date="2020-08" db="EMBL/GenBank/DDBJ databases">
        <title>A Genomic Blueprint of the Chicken Gut Microbiome.</title>
        <authorList>
            <person name="Gilroy R."/>
            <person name="Ravi A."/>
            <person name="Getino M."/>
            <person name="Pursley I."/>
            <person name="Horton D.L."/>
            <person name="Alikhan N.-F."/>
            <person name="Baker D."/>
            <person name="Gharbi K."/>
            <person name="Hall N."/>
            <person name="Watson M."/>
            <person name="Adriaenssens E.M."/>
            <person name="Foster-Nyarko E."/>
            <person name="Jarju S."/>
            <person name="Secka A."/>
            <person name="Antonio M."/>
            <person name="Oren A."/>
            <person name="Chaudhuri R."/>
            <person name="La Ragione R.M."/>
            <person name="Hildebrand F."/>
            <person name="Pallen M.J."/>
        </authorList>
    </citation>
    <scope>NUCLEOTIDE SEQUENCE [LARGE SCALE GENOMIC DNA]</scope>
    <source>
        <strain evidence="2 3">Sa3CUA8</strain>
    </source>
</reference>
<organism evidence="2 3">
    <name type="scientific">Sporosarcina gallistercoris</name>
    <dbReference type="NCBI Taxonomy" id="2762245"/>
    <lineage>
        <taxon>Bacteria</taxon>
        <taxon>Bacillati</taxon>
        <taxon>Bacillota</taxon>
        <taxon>Bacilli</taxon>
        <taxon>Bacillales</taxon>
        <taxon>Caryophanaceae</taxon>
        <taxon>Sporosarcina</taxon>
    </lineage>
</organism>
<gene>
    <name evidence="2" type="ORF">H9659_13780</name>
</gene>
<evidence type="ECO:0000313" key="2">
    <source>
        <dbReference type="EMBL" id="MBD7909402.1"/>
    </source>
</evidence>